<dbReference type="KEGG" id="aja:AJAP_10510"/>
<protein>
    <recommendedName>
        <fullName evidence="6">HTH tetR-type domain-containing protein</fullName>
    </recommendedName>
</protein>
<evidence type="ECO:0000313" key="8">
    <source>
        <dbReference type="Proteomes" id="UP000028492"/>
    </source>
</evidence>
<name>A0A075URG1_9PSEU</name>
<reference evidence="7 8" key="1">
    <citation type="journal article" date="2014" name="J. Biotechnol.">
        <title>Complete genome sequence of the actinobacterium Amycolatopsis japonica MG417-CF17(T) (=DSM 44213T) producing (S,S)-N,N'-ethylenediaminedisuccinic acid.</title>
        <authorList>
            <person name="Stegmann E."/>
            <person name="Albersmeier A."/>
            <person name="Spohn M."/>
            <person name="Gert H."/>
            <person name="Weber T."/>
            <person name="Wohlleben W."/>
            <person name="Kalinowski J."/>
            <person name="Ruckert C."/>
        </authorList>
    </citation>
    <scope>NUCLEOTIDE SEQUENCE [LARGE SCALE GENOMIC DNA]</scope>
    <source>
        <strain evidence="8">MG417-CF17 (DSM 44213)</strain>
    </source>
</reference>
<dbReference type="eggNOG" id="COG1309">
    <property type="taxonomic scope" value="Bacteria"/>
</dbReference>
<dbReference type="InterPro" id="IPR050109">
    <property type="entry name" value="HTH-type_TetR-like_transc_reg"/>
</dbReference>
<evidence type="ECO:0000256" key="4">
    <source>
        <dbReference type="ARBA" id="ARBA00023163"/>
    </source>
</evidence>
<evidence type="ECO:0000256" key="5">
    <source>
        <dbReference type="PROSITE-ProRule" id="PRU00335"/>
    </source>
</evidence>
<organism evidence="7 8">
    <name type="scientific">Amycolatopsis japonica</name>
    <dbReference type="NCBI Taxonomy" id="208439"/>
    <lineage>
        <taxon>Bacteria</taxon>
        <taxon>Bacillati</taxon>
        <taxon>Actinomycetota</taxon>
        <taxon>Actinomycetes</taxon>
        <taxon>Pseudonocardiales</taxon>
        <taxon>Pseudonocardiaceae</taxon>
        <taxon>Amycolatopsis</taxon>
        <taxon>Amycolatopsis japonica group</taxon>
    </lineage>
</organism>
<evidence type="ECO:0000256" key="2">
    <source>
        <dbReference type="ARBA" id="ARBA00023015"/>
    </source>
</evidence>
<dbReference type="InterPro" id="IPR039538">
    <property type="entry name" value="BetI_C"/>
</dbReference>
<dbReference type="InterPro" id="IPR009057">
    <property type="entry name" value="Homeodomain-like_sf"/>
</dbReference>
<dbReference type="PROSITE" id="PS50977">
    <property type="entry name" value="HTH_TETR_2"/>
    <property type="match status" value="1"/>
</dbReference>
<keyword evidence="8" id="KW-1185">Reference proteome</keyword>
<feature type="DNA-binding region" description="H-T-H motif" evidence="5">
    <location>
        <begin position="46"/>
        <end position="65"/>
    </location>
</feature>
<dbReference type="Proteomes" id="UP000028492">
    <property type="component" value="Chromosome"/>
</dbReference>
<evidence type="ECO:0000313" key="7">
    <source>
        <dbReference type="EMBL" id="AIG74996.1"/>
    </source>
</evidence>
<dbReference type="InterPro" id="IPR001647">
    <property type="entry name" value="HTH_TetR"/>
</dbReference>
<dbReference type="EMBL" id="CP008953">
    <property type="protein sequence ID" value="AIG74996.1"/>
    <property type="molecule type" value="Genomic_DNA"/>
</dbReference>
<feature type="domain" description="HTH tetR-type" evidence="6">
    <location>
        <begin position="23"/>
        <end position="83"/>
    </location>
</feature>
<keyword evidence="3 5" id="KW-0238">DNA-binding</keyword>
<dbReference type="SUPFAM" id="SSF48498">
    <property type="entry name" value="Tetracyclin repressor-like, C-terminal domain"/>
    <property type="match status" value="1"/>
</dbReference>
<dbReference type="STRING" id="208439.AJAP_10510"/>
<sequence>MNVPNKIARSCYKDNVPKIVDPEARRLEIAEAVFRVIQRDGLAQASLRSVAEEAGLAIGSVRHYFGGHDELIVFAMRALGDRLEARLAGHIPVLLDPATPRSRRQEATEAFLGELLPLTEQTRAEADVWLAFSAAAKNRPDLAEEAKRMYEGVRFLVRRVLEGANEAGGLLADVDLNVETERLAALLDGLAVSAGRTSPELMRTVLRRHLETLRRPG</sequence>
<evidence type="ECO:0000259" key="6">
    <source>
        <dbReference type="PROSITE" id="PS50977"/>
    </source>
</evidence>
<dbReference type="InterPro" id="IPR036271">
    <property type="entry name" value="Tet_transcr_reg_TetR-rel_C_sf"/>
</dbReference>
<accession>A0A075URG1</accession>
<dbReference type="PANTHER" id="PTHR30055">
    <property type="entry name" value="HTH-TYPE TRANSCRIPTIONAL REGULATOR RUTR"/>
    <property type="match status" value="1"/>
</dbReference>
<dbReference type="GO" id="GO:0000976">
    <property type="term" value="F:transcription cis-regulatory region binding"/>
    <property type="evidence" value="ECO:0007669"/>
    <property type="project" value="TreeGrafter"/>
</dbReference>
<dbReference type="HOGENOM" id="CLU_069356_15_10_11"/>
<gene>
    <name evidence="7" type="ORF">AJAP_10510</name>
</gene>
<dbReference type="Pfam" id="PF00440">
    <property type="entry name" value="TetR_N"/>
    <property type="match status" value="1"/>
</dbReference>
<proteinExistence type="predicted"/>
<keyword evidence="2" id="KW-0805">Transcription regulation</keyword>
<dbReference type="GO" id="GO:0003700">
    <property type="term" value="F:DNA-binding transcription factor activity"/>
    <property type="evidence" value="ECO:0007669"/>
    <property type="project" value="TreeGrafter"/>
</dbReference>
<evidence type="ECO:0000256" key="3">
    <source>
        <dbReference type="ARBA" id="ARBA00023125"/>
    </source>
</evidence>
<dbReference type="Gene3D" id="1.10.357.10">
    <property type="entry name" value="Tetracycline Repressor, domain 2"/>
    <property type="match status" value="1"/>
</dbReference>
<dbReference type="AlphaFoldDB" id="A0A075URG1"/>
<dbReference type="Pfam" id="PF13977">
    <property type="entry name" value="TetR_C_6"/>
    <property type="match status" value="1"/>
</dbReference>
<keyword evidence="1" id="KW-0678">Repressor</keyword>
<keyword evidence="4" id="KW-0804">Transcription</keyword>
<dbReference type="PANTHER" id="PTHR30055:SF234">
    <property type="entry name" value="HTH-TYPE TRANSCRIPTIONAL REGULATOR BETI"/>
    <property type="match status" value="1"/>
</dbReference>
<evidence type="ECO:0000256" key="1">
    <source>
        <dbReference type="ARBA" id="ARBA00022491"/>
    </source>
</evidence>
<dbReference type="SUPFAM" id="SSF46689">
    <property type="entry name" value="Homeodomain-like"/>
    <property type="match status" value="1"/>
</dbReference>